<evidence type="ECO:0000256" key="4">
    <source>
        <dbReference type="ARBA" id="ARBA00022448"/>
    </source>
</evidence>
<dbReference type="GO" id="GO:0006457">
    <property type="term" value="P:protein folding"/>
    <property type="evidence" value="ECO:0007669"/>
    <property type="project" value="TreeGrafter"/>
</dbReference>
<dbReference type="GeneID" id="19977300"/>
<evidence type="ECO:0000313" key="14">
    <source>
        <dbReference type="Proteomes" id="UP000030752"/>
    </source>
</evidence>
<feature type="compositionally biased region" description="Gly residues" evidence="11">
    <location>
        <begin position="392"/>
        <end position="404"/>
    </location>
</feature>
<keyword evidence="10" id="KW-0961">Cell wall biogenesis/degradation</keyword>
<keyword evidence="6" id="KW-0256">Endoplasmic reticulum</keyword>
<dbReference type="GO" id="GO:0015031">
    <property type="term" value="P:protein transport"/>
    <property type="evidence" value="ECO:0007669"/>
    <property type="project" value="UniProtKB-KW"/>
</dbReference>
<dbReference type="GO" id="GO:0005789">
    <property type="term" value="C:endoplasmic reticulum membrane"/>
    <property type="evidence" value="ECO:0007669"/>
    <property type="project" value="UniProtKB-SubCell"/>
</dbReference>
<evidence type="ECO:0000256" key="6">
    <source>
        <dbReference type="ARBA" id="ARBA00022824"/>
    </source>
</evidence>
<evidence type="ECO:0000256" key="3">
    <source>
        <dbReference type="ARBA" id="ARBA00018354"/>
    </source>
</evidence>
<feature type="region of interest" description="Disordered" evidence="11">
    <location>
        <begin position="380"/>
        <end position="436"/>
    </location>
</feature>
<keyword evidence="8 12" id="KW-1133">Transmembrane helix</keyword>
<reference evidence="13 14" key="1">
    <citation type="submission" date="2013-03" db="EMBL/GenBank/DDBJ databases">
        <title>The Genome Sequence of Phialophora europaea CBS 101466.</title>
        <authorList>
            <consortium name="The Broad Institute Genomics Platform"/>
            <person name="Cuomo C."/>
            <person name="de Hoog S."/>
            <person name="Gorbushina A."/>
            <person name="Walker B."/>
            <person name="Young S.K."/>
            <person name="Zeng Q."/>
            <person name="Gargeya S."/>
            <person name="Fitzgerald M."/>
            <person name="Haas B."/>
            <person name="Abouelleil A."/>
            <person name="Allen A.W."/>
            <person name="Alvarado L."/>
            <person name="Arachchi H.M."/>
            <person name="Berlin A.M."/>
            <person name="Chapman S.B."/>
            <person name="Gainer-Dewar J."/>
            <person name="Goldberg J."/>
            <person name="Griggs A."/>
            <person name="Gujja S."/>
            <person name="Hansen M."/>
            <person name="Howarth C."/>
            <person name="Imamovic A."/>
            <person name="Ireland A."/>
            <person name="Larimer J."/>
            <person name="McCowan C."/>
            <person name="Murphy C."/>
            <person name="Pearson M."/>
            <person name="Poon T.W."/>
            <person name="Priest M."/>
            <person name="Roberts A."/>
            <person name="Saif S."/>
            <person name="Shea T."/>
            <person name="Sisk P."/>
            <person name="Sykes S."/>
            <person name="Wortman J."/>
            <person name="Nusbaum C."/>
            <person name="Birren B."/>
        </authorList>
    </citation>
    <scope>NUCLEOTIDE SEQUENCE [LARGE SCALE GENOMIC DNA]</scope>
    <source>
        <strain evidence="13 14">CBS 101466</strain>
    </source>
</reference>
<dbReference type="FunCoup" id="W2S8X1">
    <property type="interactions" value="45"/>
</dbReference>
<feature type="transmembrane region" description="Helical" evidence="12">
    <location>
        <begin position="256"/>
        <end position="275"/>
    </location>
</feature>
<evidence type="ECO:0000256" key="1">
    <source>
        <dbReference type="ARBA" id="ARBA00004477"/>
    </source>
</evidence>
<dbReference type="HOGENOM" id="CLU_050424_1_1_1"/>
<dbReference type="InParanoid" id="W2S8X1"/>
<evidence type="ECO:0000256" key="5">
    <source>
        <dbReference type="ARBA" id="ARBA00022692"/>
    </source>
</evidence>
<evidence type="ECO:0000313" key="13">
    <source>
        <dbReference type="EMBL" id="ETN45085.1"/>
    </source>
</evidence>
<evidence type="ECO:0000256" key="8">
    <source>
        <dbReference type="ARBA" id="ARBA00022989"/>
    </source>
</evidence>
<sequence>MAFGSFDTLCAQSALPLCYVLGPPSSLTSTHNPLLLPDCAARSIELANTIIFQAATDFAHIVALGMTAIMIFHVRSKFTAVGRKEILTFFYLYLVLTAVSLVLDAGVLPATTDGAFLYFVSAQNGLASALCTALLVNGFVGFQLYEDGTLLSVWLLRLSSVFMFAISFVVSLLTFQGWAGLSPENTTGLFVVLYLINAICLAVYLVMQVILVVNTLQDRWPLWDLAAAVFFFVIGQVILYTFGARICEAVNHYLDGLFFATVCNLLAVMMIYKYWDSITKEDLEFSVGARQNNWGLAVDSSLALTGAPQQKDPLLGGGAQYSDADFVHNDHRASFVPTQYHDSAYADSTYEYRPPTSGTYHTRTQSSGHLGVVETRQPKRLSGYDSVSQQGDGFGDAAGTMGGGQHRDERAARRKSRGHAEREREMDGYEHARGGY</sequence>
<evidence type="ECO:0000256" key="12">
    <source>
        <dbReference type="SAM" id="Phobius"/>
    </source>
</evidence>
<keyword evidence="4" id="KW-0813">Transport</keyword>
<dbReference type="PANTHER" id="PTHR35329:SF2">
    <property type="entry name" value="CHITIN SYNTHASE EXPORT CHAPERONE"/>
    <property type="match status" value="1"/>
</dbReference>
<dbReference type="VEuPathDB" id="FungiDB:HMPREF1541_09961"/>
<gene>
    <name evidence="13" type="ORF">HMPREF1541_09961</name>
</gene>
<dbReference type="STRING" id="1220924.W2S8X1"/>
<organism evidence="13 14">
    <name type="scientific">Cyphellophora europaea (strain CBS 101466)</name>
    <name type="common">Phialophora europaea</name>
    <dbReference type="NCBI Taxonomy" id="1220924"/>
    <lineage>
        <taxon>Eukaryota</taxon>
        <taxon>Fungi</taxon>
        <taxon>Dikarya</taxon>
        <taxon>Ascomycota</taxon>
        <taxon>Pezizomycotina</taxon>
        <taxon>Eurotiomycetes</taxon>
        <taxon>Chaetothyriomycetidae</taxon>
        <taxon>Chaetothyriales</taxon>
        <taxon>Cyphellophoraceae</taxon>
        <taxon>Cyphellophora</taxon>
    </lineage>
</organism>
<dbReference type="Pfam" id="PF12271">
    <property type="entry name" value="Chs7"/>
    <property type="match status" value="1"/>
</dbReference>
<feature type="transmembrane region" description="Helical" evidence="12">
    <location>
        <begin position="154"/>
        <end position="179"/>
    </location>
</feature>
<keyword evidence="9 12" id="KW-0472">Membrane</keyword>
<dbReference type="AlphaFoldDB" id="W2S8X1"/>
<dbReference type="EMBL" id="KB822713">
    <property type="protein sequence ID" value="ETN45085.1"/>
    <property type="molecule type" value="Genomic_DNA"/>
</dbReference>
<feature type="transmembrane region" description="Helical" evidence="12">
    <location>
        <begin position="86"/>
        <end position="103"/>
    </location>
</feature>
<accession>W2S8X1</accession>
<feature type="compositionally biased region" description="Basic and acidic residues" evidence="11">
    <location>
        <begin position="418"/>
        <end position="436"/>
    </location>
</feature>
<evidence type="ECO:0000256" key="7">
    <source>
        <dbReference type="ARBA" id="ARBA00022927"/>
    </source>
</evidence>
<dbReference type="eggNOG" id="ENOG502QRVH">
    <property type="taxonomic scope" value="Eukaryota"/>
</dbReference>
<feature type="transmembrane region" description="Helical" evidence="12">
    <location>
        <begin position="191"/>
        <end position="213"/>
    </location>
</feature>
<dbReference type="PANTHER" id="PTHR35329">
    <property type="entry name" value="CHITIN SYNTHASE EXPORT CHAPERONE"/>
    <property type="match status" value="1"/>
</dbReference>
<evidence type="ECO:0000256" key="9">
    <source>
        <dbReference type="ARBA" id="ARBA00023136"/>
    </source>
</evidence>
<comment type="subcellular location">
    <subcellularLocation>
        <location evidence="1">Endoplasmic reticulum membrane</location>
        <topology evidence="1">Multi-pass membrane protein</topology>
    </subcellularLocation>
</comment>
<feature type="transmembrane region" description="Helical" evidence="12">
    <location>
        <begin position="50"/>
        <end position="74"/>
    </location>
</feature>
<evidence type="ECO:0000256" key="2">
    <source>
        <dbReference type="ARBA" id="ARBA00009274"/>
    </source>
</evidence>
<comment type="similarity">
    <text evidence="2">Belongs to the CHS7 family.</text>
</comment>
<dbReference type="GO" id="GO:0071555">
    <property type="term" value="P:cell wall organization"/>
    <property type="evidence" value="ECO:0007669"/>
    <property type="project" value="UniProtKB-KW"/>
</dbReference>
<feature type="transmembrane region" description="Helical" evidence="12">
    <location>
        <begin position="115"/>
        <end position="142"/>
    </location>
</feature>
<dbReference type="InterPro" id="IPR022057">
    <property type="entry name" value="Chs7"/>
</dbReference>
<dbReference type="GO" id="GO:0051082">
    <property type="term" value="F:unfolded protein binding"/>
    <property type="evidence" value="ECO:0007669"/>
    <property type="project" value="TreeGrafter"/>
</dbReference>
<name>W2S8X1_CYPE1</name>
<proteinExistence type="inferred from homology"/>
<dbReference type="RefSeq" id="XP_008712855.1">
    <property type="nucleotide sequence ID" value="XM_008714633.1"/>
</dbReference>
<feature type="transmembrane region" description="Helical" evidence="12">
    <location>
        <begin position="225"/>
        <end position="244"/>
    </location>
</feature>
<keyword evidence="14" id="KW-1185">Reference proteome</keyword>
<dbReference type="Proteomes" id="UP000030752">
    <property type="component" value="Unassembled WGS sequence"/>
</dbReference>
<protein>
    <recommendedName>
        <fullName evidence="3">Chitin synthase export chaperone</fullName>
    </recommendedName>
</protein>
<evidence type="ECO:0000256" key="11">
    <source>
        <dbReference type="SAM" id="MobiDB-lite"/>
    </source>
</evidence>
<dbReference type="OrthoDB" id="2189463at2759"/>
<keyword evidence="5 12" id="KW-0812">Transmembrane</keyword>
<keyword evidence="7" id="KW-0653">Protein transport</keyword>
<evidence type="ECO:0000256" key="10">
    <source>
        <dbReference type="ARBA" id="ARBA00023316"/>
    </source>
</evidence>